<feature type="domain" description="Tyrosine-protein phosphatase" evidence="18">
    <location>
        <begin position="27"/>
        <end position="180"/>
    </location>
</feature>
<dbReference type="FunFam" id="3.90.190.10:FF:000060">
    <property type="entry name" value="Phosphatidylglycerophosphatase and protein-tyrosine phosphatase 1"/>
    <property type="match status" value="1"/>
</dbReference>
<comment type="catalytic activity">
    <reaction evidence="15">
        <text>1,2-di-(9Z-octadecenoyl)-sn-glycero-3-phospho-(1'-sn-glycerol-3'-phosphate) + H2O = 1,2-di-(9Z-octadecenoyl)-sn-glycero-3-phospho-(1'-sn-glycerol) + phosphate</text>
        <dbReference type="Rhea" id="RHEA:42304"/>
        <dbReference type="ChEBI" id="CHEBI:15377"/>
        <dbReference type="ChEBI" id="CHEBI:43474"/>
        <dbReference type="ChEBI" id="CHEBI:75163"/>
        <dbReference type="ChEBI" id="CHEBI:78907"/>
    </reaction>
    <physiologicalReaction direction="left-to-right" evidence="15">
        <dbReference type="Rhea" id="RHEA:42305"/>
    </physiologicalReaction>
</comment>
<evidence type="ECO:0000256" key="10">
    <source>
        <dbReference type="ARBA" id="ARBA00024192"/>
    </source>
</evidence>
<comment type="catalytic activity">
    <reaction evidence="16">
        <text>1,2-dioctanoyl-sn-glycero-3-phospho-(1D-myo-inositol-5-phosphate) + H2O = 1,2-dioctanoyl-sn-glycero-3-phospho-(1D-myo-inositol) + phosphate</text>
        <dbReference type="Rhea" id="RHEA:42308"/>
        <dbReference type="ChEBI" id="CHEBI:15377"/>
        <dbReference type="ChEBI" id="CHEBI:43474"/>
        <dbReference type="ChEBI" id="CHEBI:65221"/>
        <dbReference type="ChEBI" id="CHEBI:78911"/>
    </reaction>
    <physiologicalReaction direction="left-to-right" evidence="16">
        <dbReference type="Rhea" id="RHEA:42309"/>
    </physiologicalReaction>
</comment>
<keyword evidence="9" id="KW-1208">Phospholipid metabolism</keyword>
<feature type="domain" description="Tyrosine specific protein phosphatases" evidence="19">
    <location>
        <begin position="101"/>
        <end position="169"/>
    </location>
</feature>
<evidence type="ECO:0000256" key="4">
    <source>
        <dbReference type="ARBA" id="ARBA00022801"/>
    </source>
</evidence>
<comment type="catalytic activity">
    <reaction evidence="12">
        <text>a 1,2-diacyl-sn-glycero-3-phospho-(1'-sn-glycero-3'-phosphate) + H2O = a 1,2-diacyl-sn-glycero-3-phospho-(1'-sn-glycerol) + phosphate</text>
        <dbReference type="Rhea" id="RHEA:33751"/>
        <dbReference type="ChEBI" id="CHEBI:15377"/>
        <dbReference type="ChEBI" id="CHEBI:43474"/>
        <dbReference type="ChEBI" id="CHEBI:60110"/>
        <dbReference type="ChEBI" id="CHEBI:64716"/>
        <dbReference type="EC" id="3.1.3.27"/>
    </reaction>
    <physiologicalReaction direction="left-to-right" evidence="12">
        <dbReference type="Rhea" id="RHEA:33752"/>
    </physiologicalReaction>
</comment>
<evidence type="ECO:0000256" key="2">
    <source>
        <dbReference type="ARBA" id="ARBA00005189"/>
    </source>
</evidence>
<evidence type="ECO:0000256" key="5">
    <source>
        <dbReference type="ARBA" id="ARBA00022912"/>
    </source>
</evidence>
<dbReference type="AlphaFoldDB" id="A0A8S1EWZ9"/>
<dbReference type="PROSITE" id="PS00383">
    <property type="entry name" value="TYR_PHOSPHATASE_1"/>
    <property type="match status" value="1"/>
</dbReference>
<dbReference type="EMBL" id="CADEPM010000004">
    <property type="protein sequence ID" value="CAB3404732.1"/>
    <property type="molecule type" value="Genomic_DNA"/>
</dbReference>
<protein>
    <recommendedName>
        <fullName evidence="17">Phosphatidylglycerophosphatase and protein-tyrosine phosphatase 1</fullName>
        <ecNumber evidence="11">3.1.3.27</ecNumber>
    </recommendedName>
</protein>
<evidence type="ECO:0000259" key="18">
    <source>
        <dbReference type="PROSITE" id="PS50054"/>
    </source>
</evidence>
<dbReference type="InterPro" id="IPR000340">
    <property type="entry name" value="Dual-sp_phosphatase_cat-dom"/>
</dbReference>
<evidence type="ECO:0000313" key="20">
    <source>
        <dbReference type="EMBL" id="CAB3404732.1"/>
    </source>
</evidence>
<evidence type="ECO:0000256" key="16">
    <source>
        <dbReference type="ARBA" id="ARBA00052780"/>
    </source>
</evidence>
<dbReference type="GO" id="GO:0005737">
    <property type="term" value="C:cytoplasm"/>
    <property type="evidence" value="ECO:0007669"/>
    <property type="project" value="UniProtKB-ARBA"/>
</dbReference>
<comment type="pathway">
    <text evidence="10">Phospholipid metabolism; phosphatidylglycerol biosynthesis; phosphatidylglycerol from CDP-diacylglycerol: step 2/2.</text>
</comment>
<dbReference type="PANTHER" id="PTHR46712">
    <property type="entry name" value="PHOSPHATIDYLGLYCEROPHOSPHATASE AND PROTEIN-TYROSINE PHOSPHATASE 1"/>
    <property type="match status" value="1"/>
</dbReference>
<keyword evidence="8" id="KW-0594">Phospholipid biosynthesis</keyword>
<dbReference type="SUPFAM" id="SSF52799">
    <property type="entry name" value="(Phosphotyrosine protein) phosphatases II"/>
    <property type="match status" value="1"/>
</dbReference>
<evidence type="ECO:0000256" key="11">
    <source>
        <dbReference type="ARBA" id="ARBA00024224"/>
    </source>
</evidence>
<dbReference type="GO" id="GO:0008962">
    <property type="term" value="F:phosphatidylglycerophosphatase activity"/>
    <property type="evidence" value="ECO:0007669"/>
    <property type="project" value="UniProtKB-EC"/>
</dbReference>
<dbReference type="Gene3D" id="3.90.190.10">
    <property type="entry name" value="Protein tyrosine phosphatase superfamily"/>
    <property type="match status" value="1"/>
</dbReference>
<dbReference type="Proteomes" id="UP000494206">
    <property type="component" value="Unassembled WGS sequence"/>
</dbReference>
<dbReference type="InterPro" id="IPR000387">
    <property type="entry name" value="Tyr_Pase_dom"/>
</dbReference>
<keyword evidence="3" id="KW-0444">Lipid biosynthesis</keyword>
<dbReference type="InterPro" id="IPR042165">
    <property type="entry name" value="PTPMT1"/>
</dbReference>
<dbReference type="PROSITE" id="PS50054">
    <property type="entry name" value="TYR_PHOSPHATASE_DUAL"/>
    <property type="match status" value="1"/>
</dbReference>
<comment type="caution">
    <text evidence="20">The sequence shown here is derived from an EMBL/GenBank/DDBJ whole genome shotgun (WGS) entry which is preliminary data.</text>
</comment>
<dbReference type="GO" id="GO:0004721">
    <property type="term" value="F:phosphoprotein phosphatase activity"/>
    <property type="evidence" value="ECO:0007669"/>
    <property type="project" value="UniProtKB-KW"/>
</dbReference>
<keyword evidence="4" id="KW-0378">Hydrolase</keyword>
<evidence type="ECO:0000256" key="1">
    <source>
        <dbReference type="ARBA" id="ARBA00004370"/>
    </source>
</evidence>
<reference evidence="20 21" key="1">
    <citation type="submission" date="2020-04" db="EMBL/GenBank/DDBJ databases">
        <authorList>
            <person name="Laetsch R D."/>
            <person name="Stevens L."/>
            <person name="Kumar S."/>
            <person name="Blaxter L. M."/>
        </authorList>
    </citation>
    <scope>NUCLEOTIDE SEQUENCE [LARGE SCALE GENOMIC DNA]</scope>
</reference>
<evidence type="ECO:0000256" key="7">
    <source>
        <dbReference type="ARBA" id="ARBA00023136"/>
    </source>
</evidence>
<evidence type="ECO:0000256" key="8">
    <source>
        <dbReference type="ARBA" id="ARBA00023209"/>
    </source>
</evidence>
<dbReference type="SMART" id="SM00195">
    <property type="entry name" value="DSPc"/>
    <property type="match status" value="1"/>
</dbReference>
<keyword evidence="21" id="KW-1185">Reference proteome</keyword>
<dbReference type="InterPro" id="IPR029021">
    <property type="entry name" value="Prot-tyrosine_phosphatase-like"/>
</dbReference>
<evidence type="ECO:0000256" key="6">
    <source>
        <dbReference type="ARBA" id="ARBA00023098"/>
    </source>
</evidence>
<sequence length="189" mass="21784">MLSSLVFYPSLGYNLLRNYVQPQKWTWYNRVDDTLLIGALPFKSMKDELVNKENVGGVVCCTEEFELKAAFQGMQEEDWKKEGVEFFAIPMKDFTGTAARPQIHEAVLFMEGIAAKGKSVYVHCKAGRTRSATVATCYLMKSRNWMSNVAWEFLKDKRHQVVLRNAHWRTVNEYRRFLDANCKSPPSSP</sequence>
<dbReference type="PANTHER" id="PTHR46712:SF1">
    <property type="entry name" value="PHOSPHATIDYLGLYCEROPHOSPHATASE AND PROTEIN-TYROSINE PHOSPHATASE 1"/>
    <property type="match status" value="1"/>
</dbReference>
<proteinExistence type="predicted"/>
<dbReference type="GO" id="GO:0008654">
    <property type="term" value="P:phospholipid biosynthetic process"/>
    <property type="evidence" value="ECO:0007669"/>
    <property type="project" value="UniProtKB-KW"/>
</dbReference>
<organism evidence="20 21">
    <name type="scientific">Caenorhabditis bovis</name>
    <dbReference type="NCBI Taxonomy" id="2654633"/>
    <lineage>
        <taxon>Eukaryota</taxon>
        <taxon>Metazoa</taxon>
        <taxon>Ecdysozoa</taxon>
        <taxon>Nematoda</taxon>
        <taxon>Chromadorea</taxon>
        <taxon>Rhabditida</taxon>
        <taxon>Rhabditina</taxon>
        <taxon>Rhabditomorpha</taxon>
        <taxon>Rhabditoidea</taxon>
        <taxon>Rhabditidae</taxon>
        <taxon>Peloderinae</taxon>
        <taxon>Caenorhabditis</taxon>
    </lineage>
</organism>
<evidence type="ECO:0000256" key="14">
    <source>
        <dbReference type="ARBA" id="ARBA00052505"/>
    </source>
</evidence>
<dbReference type="CDD" id="cd14524">
    <property type="entry name" value="PTPMT1"/>
    <property type="match status" value="1"/>
</dbReference>
<name>A0A8S1EWZ9_9PELO</name>
<comment type="catalytic activity">
    <reaction evidence="13">
        <text>a 1-acyl-2-hexanoyl-sn-glycero-3-phospho-(1D-myo-inositol-5-phosphate) + H2O = a 1-acyl-2-hexanoyl-sn-glycero-3-phospho-(1D-myo-inositol) + phosphate</text>
        <dbReference type="Rhea" id="RHEA:42320"/>
        <dbReference type="ChEBI" id="CHEBI:15377"/>
        <dbReference type="ChEBI" id="CHEBI:43474"/>
        <dbReference type="ChEBI" id="CHEBI:78930"/>
        <dbReference type="ChEBI" id="CHEBI:78931"/>
    </reaction>
    <physiologicalReaction direction="left-to-right" evidence="13">
        <dbReference type="Rhea" id="RHEA:42321"/>
    </physiologicalReaction>
</comment>
<evidence type="ECO:0000259" key="19">
    <source>
        <dbReference type="PROSITE" id="PS50056"/>
    </source>
</evidence>
<evidence type="ECO:0000256" key="3">
    <source>
        <dbReference type="ARBA" id="ARBA00022516"/>
    </source>
</evidence>
<dbReference type="InterPro" id="IPR044596">
    <property type="entry name" value="PTPMT1-like"/>
</dbReference>
<comment type="pathway">
    <text evidence="2">Lipid metabolism.</text>
</comment>
<evidence type="ECO:0000256" key="9">
    <source>
        <dbReference type="ARBA" id="ARBA00023264"/>
    </source>
</evidence>
<evidence type="ECO:0000256" key="15">
    <source>
        <dbReference type="ARBA" id="ARBA00052632"/>
    </source>
</evidence>
<dbReference type="PROSITE" id="PS50056">
    <property type="entry name" value="TYR_PHOSPHATASE_2"/>
    <property type="match status" value="1"/>
</dbReference>
<comment type="subcellular location">
    <subcellularLocation>
        <location evidence="1">Membrane</location>
    </subcellularLocation>
</comment>
<keyword evidence="7" id="KW-0472">Membrane</keyword>
<dbReference type="GO" id="GO:0004439">
    <property type="term" value="F:phosphatidylinositol-4,5-bisphosphate 5-phosphatase activity"/>
    <property type="evidence" value="ECO:0007669"/>
    <property type="project" value="TreeGrafter"/>
</dbReference>
<dbReference type="InterPro" id="IPR016130">
    <property type="entry name" value="Tyr_Pase_AS"/>
</dbReference>
<dbReference type="InterPro" id="IPR020422">
    <property type="entry name" value="TYR_PHOSPHATASE_DUAL_dom"/>
</dbReference>
<comment type="catalytic activity">
    <reaction evidence="14">
        <text>1,2-dibutyryl-sn-glycero-3-phospho-(1D-myo-inositol-5-phosphate) + H2O = 1,2-dibutyryl-sn-glycero-3-phospho-(1D-myo-inositol) + phosphate</text>
        <dbReference type="Rhea" id="RHEA:42584"/>
        <dbReference type="ChEBI" id="CHEBI:15377"/>
        <dbReference type="ChEBI" id="CHEBI:43474"/>
        <dbReference type="ChEBI" id="CHEBI:82605"/>
        <dbReference type="ChEBI" id="CHEBI:82606"/>
    </reaction>
    <physiologicalReaction direction="left-to-right" evidence="14">
        <dbReference type="Rhea" id="RHEA:42585"/>
    </physiologicalReaction>
</comment>
<dbReference type="Pfam" id="PF00782">
    <property type="entry name" value="DSPc"/>
    <property type="match status" value="1"/>
</dbReference>
<dbReference type="EC" id="3.1.3.27" evidence="11"/>
<dbReference type="OrthoDB" id="273181at2759"/>
<evidence type="ECO:0000256" key="13">
    <source>
        <dbReference type="ARBA" id="ARBA00051818"/>
    </source>
</evidence>
<dbReference type="GO" id="GO:0016020">
    <property type="term" value="C:membrane"/>
    <property type="evidence" value="ECO:0007669"/>
    <property type="project" value="UniProtKB-SubCell"/>
</dbReference>
<keyword evidence="6" id="KW-0443">Lipid metabolism</keyword>
<accession>A0A8S1EWZ9</accession>
<gene>
    <name evidence="20" type="ORF">CBOVIS_LOCUS7016</name>
</gene>
<evidence type="ECO:0000256" key="17">
    <source>
        <dbReference type="ARBA" id="ARBA00069309"/>
    </source>
</evidence>
<evidence type="ECO:0000313" key="21">
    <source>
        <dbReference type="Proteomes" id="UP000494206"/>
    </source>
</evidence>
<keyword evidence="5" id="KW-0904">Protein phosphatase</keyword>
<evidence type="ECO:0000256" key="12">
    <source>
        <dbReference type="ARBA" id="ARBA00050944"/>
    </source>
</evidence>